<evidence type="ECO:0000259" key="9">
    <source>
        <dbReference type="Pfam" id="PF10568"/>
    </source>
</evidence>
<reference evidence="10 11" key="1">
    <citation type="journal article" date="2016" name="Genome Biol. Evol.">
        <title>Divergent and convergent evolution of fungal pathogenicity.</title>
        <authorList>
            <person name="Shang Y."/>
            <person name="Xiao G."/>
            <person name="Zheng P."/>
            <person name="Cen K."/>
            <person name="Zhan S."/>
            <person name="Wang C."/>
        </authorList>
    </citation>
    <scope>NUCLEOTIDE SEQUENCE [LARGE SCALE GENOMIC DNA]</scope>
    <source>
        <strain evidence="10 11">ARSEF 7405</strain>
    </source>
</reference>
<evidence type="ECO:0000256" key="7">
    <source>
        <dbReference type="SAM" id="MobiDB-lite"/>
    </source>
</evidence>
<evidence type="ECO:0000256" key="5">
    <source>
        <dbReference type="ARBA" id="ARBA00023128"/>
    </source>
</evidence>
<dbReference type="AlphaFoldDB" id="A0A167V1M7"/>
<evidence type="ECO:0000256" key="8">
    <source>
        <dbReference type="SAM" id="Phobius"/>
    </source>
</evidence>
<dbReference type="GO" id="GO:0007005">
    <property type="term" value="P:mitochondrion organization"/>
    <property type="evidence" value="ECO:0007669"/>
    <property type="project" value="TreeGrafter"/>
</dbReference>
<dbReference type="VEuPathDB" id="FungiDB:AAP_06101"/>
<dbReference type="PANTHER" id="PTHR12289">
    <property type="entry name" value="METAXIN RELATED"/>
    <property type="match status" value="1"/>
</dbReference>
<feature type="region of interest" description="Disordered" evidence="7">
    <location>
        <begin position="358"/>
        <end position="382"/>
    </location>
</feature>
<dbReference type="Proteomes" id="UP000242877">
    <property type="component" value="Unassembled WGS sequence"/>
</dbReference>
<evidence type="ECO:0000256" key="6">
    <source>
        <dbReference type="ARBA" id="ARBA00023136"/>
    </source>
</evidence>
<accession>A0A167V1M7</accession>
<keyword evidence="5" id="KW-0496">Mitochondrion</keyword>
<evidence type="ECO:0000313" key="11">
    <source>
        <dbReference type="Proteomes" id="UP000242877"/>
    </source>
</evidence>
<dbReference type="EMBL" id="AZGZ01000043">
    <property type="protein sequence ID" value="KZZ86911.1"/>
    <property type="molecule type" value="Genomic_DNA"/>
</dbReference>
<feature type="domain" description="Mitochondrial outer membrane transport complex Sam37/metaxin N-terminal" evidence="9">
    <location>
        <begin position="21"/>
        <end position="155"/>
    </location>
</feature>
<comment type="caution">
    <text evidence="10">The sequence shown here is derived from an EMBL/GenBank/DDBJ whole genome shotgun (WGS) entry which is preliminary data.</text>
</comment>
<dbReference type="CDD" id="cd03078">
    <property type="entry name" value="GST_N_Metaxin1_like"/>
    <property type="match status" value="1"/>
</dbReference>
<dbReference type="OrthoDB" id="5835136at2759"/>
<protein>
    <submittedName>
        <fullName evidence="10">Mitochondrial outer membrane translocase complex, Tom37/Metaxin</fullName>
    </submittedName>
</protein>
<evidence type="ECO:0000256" key="2">
    <source>
        <dbReference type="ARBA" id="ARBA00022448"/>
    </source>
</evidence>
<evidence type="ECO:0000256" key="4">
    <source>
        <dbReference type="ARBA" id="ARBA00022927"/>
    </source>
</evidence>
<keyword evidence="8" id="KW-0812">Transmembrane</keyword>
<evidence type="ECO:0000256" key="3">
    <source>
        <dbReference type="ARBA" id="ARBA00022787"/>
    </source>
</evidence>
<gene>
    <name evidence="10" type="ORF">AAP_06101</name>
</gene>
<keyword evidence="8" id="KW-1133">Transmembrane helix</keyword>
<keyword evidence="3" id="KW-1000">Mitochondrion outer membrane</keyword>
<feature type="transmembrane region" description="Helical" evidence="8">
    <location>
        <begin position="396"/>
        <end position="423"/>
    </location>
</feature>
<dbReference type="InterPro" id="IPR019564">
    <property type="entry name" value="Sam37/metaxin_N"/>
</dbReference>
<dbReference type="Pfam" id="PF10568">
    <property type="entry name" value="Tom37"/>
    <property type="match status" value="1"/>
</dbReference>
<sequence length="458" mass="50978">MALELHVWGPAFGLPSIDAECLAVISYFALAVPKTLPNSSKEQWVIIPDAETTTVPTNELPALRTSSGYWVSGFRSIVHYLQQYSNGQWDLDSHIDDQERADCLAYSSFIKAKTANLIDLSLYVSSKNYDMTTHPALFKLFNWWPNTWVIPRRMRDDAKRRTAHLGLASLDLHDPLVNQRKDSREAIVESQIPQSLKKPSNDSVSDILARGTAVSSARIQLESMVSELVKPLHHLLTSQESKTYLIGEGRHPTSLDCLALGYFSLVLVPNLPSPWLLESMTNQSYQLTAYIKSLQSICFGEQPYTIEALSSKDGGQQSDYKLPIRLATPPSLRTVTNTIIDSLLDNVAFIPTTWRPRKSTQLPCQSHRPSSSASSDESENREYTEAMVYARRREKFMTWGTFMLGGAAFVSYLVSAGIVSLSIGNQGQYDDSAAEGNDEKEQEEGVFDLGEAGQLLGL</sequence>
<dbReference type="PANTHER" id="PTHR12289:SF41">
    <property type="entry name" value="FAILED AXON CONNECTIONS-RELATED"/>
    <property type="match status" value="1"/>
</dbReference>
<dbReference type="InterPro" id="IPR050931">
    <property type="entry name" value="Mito_Protein_Transport_Metaxin"/>
</dbReference>
<dbReference type="GO" id="GO:0001401">
    <property type="term" value="C:SAM complex"/>
    <property type="evidence" value="ECO:0007669"/>
    <property type="project" value="InterPro"/>
</dbReference>
<evidence type="ECO:0000313" key="10">
    <source>
        <dbReference type="EMBL" id="KZZ86911.1"/>
    </source>
</evidence>
<comment type="subcellular location">
    <subcellularLocation>
        <location evidence="1">Mitochondrion outer membrane</location>
    </subcellularLocation>
</comment>
<name>A0A167V1M7_9EURO</name>
<evidence type="ECO:0000256" key="1">
    <source>
        <dbReference type="ARBA" id="ARBA00004294"/>
    </source>
</evidence>
<keyword evidence="2" id="KW-0813">Transport</keyword>
<dbReference type="GO" id="GO:0015031">
    <property type="term" value="P:protein transport"/>
    <property type="evidence" value="ECO:0007669"/>
    <property type="project" value="UniProtKB-KW"/>
</dbReference>
<keyword evidence="6 8" id="KW-0472">Membrane</keyword>
<keyword evidence="4" id="KW-0653">Protein transport</keyword>
<feature type="compositionally biased region" description="Low complexity" evidence="7">
    <location>
        <begin position="366"/>
        <end position="375"/>
    </location>
</feature>
<keyword evidence="11" id="KW-1185">Reference proteome</keyword>
<organism evidence="10 11">
    <name type="scientific">Ascosphaera apis ARSEF 7405</name>
    <dbReference type="NCBI Taxonomy" id="392613"/>
    <lineage>
        <taxon>Eukaryota</taxon>
        <taxon>Fungi</taxon>
        <taxon>Dikarya</taxon>
        <taxon>Ascomycota</taxon>
        <taxon>Pezizomycotina</taxon>
        <taxon>Eurotiomycetes</taxon>
        <taxon>Eurotiomycetidae</taxon>
        <taxon>Onygenales</taxon>
        <taxon>Ascosphaeraceae</taxon>
        <taxon>Ascosphaera</taxon>
    </lineage>
</organism>
<proteinExistence type="predicted"/>